<evidence type="ECO:0000259" key="1">
    <source>
        <dbReference type="Pfam" id="PF13360"/>
    </source>
</evidence>
<dbReference type="SMART" id="SM00564">
    <property type="entry name" value="PQQ"/>
    <property type="match status" value="4"/>
</dbReference>
<dbReference type="AlphaFoldDB" id="A0ABD5ZA60"/>
<dbReference type="Gene3D" id="2.40.128.630">
    <property type="match status" value="2"/>
</dbReference>
<dbReference type="InterPro" id="IPR018391">
    <property type="entry name" value="PQQ_b-propeller_rpt"/>
</dbReference>
<dbReference type="PROSITE" id="PS51257">
    <property type="entry name" value="PROKAR_LIPOPROTEIN"/>
    <property type="match status" value="1"/>
</dbReference>
<dbReference type="PROSITE" id="PS51318">
    <property type="entry name" value="TAT"/>
    <property type="match status" value="1"/>
</dbReference>
<organism evidence="2 3">
    <name type="scientific">Halospeciosus flavus</name>
    <dbReference type="NCBI Taxonomy" id="3032283"/>
    <lineage>
        <taxon>Archaea</taxon>
        <taxon>Methanobacteriati</taxon>
        <taxon>Methanobacteriota</taxon>
        <taxon>Stenosarchaea group</taxon>
        <taxon>Halobacteria</taxon>
        <taxon>Halobacteriales</taxon>
        <taxon>Halobacteriaceae</taxon>
        <taxon>Halospeciosus</taxon>
    </lineage>
</organism>
<dbReference type="EMBL" id="JBHTAR010000012">
    <property type="protein sequence ID" value="MFC7201822.1"/>
    <property type="molecule type" value="Genomic_DNA"/>
</dbReference>
<dbReference type="SUPFAM" id="SSF50998">
    <property type="entry name" value="Quinoprotein alcohol dehydrogenase-like"/>
    <property type="match status" value="1"/>
</dbReference>
<gene>
    <name evidence="2" type="ORF">ACFQJ9_20880</name>
</gene>
<protein>
    <submittedName>
        <fullName evidence="2">PQQ-binding-like beta-propeller repeat protein</fullName>
    </submittedName>
</protein>
<dbReference type="InterPro" id="IPR006311">
    <property type="entry name" value="TAT_signal"/>
</dbReference>
<proteinExistence type="predicted"/>
<dbReference type="InterPro" id="IPR011047">
    <property type="entry name" value="Quinoprotein_ADH-like_sf"/>
</dbReference>
<sequence>MSPTPTRRRLLAGLGTGVATGLAGCSSVQWPWSAPPKASVPSGPNAWPMVGGDAGRTFAAPEATLPADVSETWFDEGVSKPVVDDGVLVHADERAVTAVSHEEGKQWSYHDLDEPSRPLLLNDLVVVGAGGPKLVGIERGSGEKRWSVSLSNIPPERHQWAGTTGPPVATADGVFSTAPPGIWRATPDGTEQWGTSEGLSLDTDVRLRTAVGQRKAYLVATRRFDATNFPTDRFYARRSNVLAYDVESGDLAWQFGLSGRVPGFAVRDGVIHLLQTAYDSRNEGETISDVPALSRYYRVDGEHGTAESVVDLTAFGELHAMALADRPVVVGGQELTDRSRVFTVAGDDSWVHETEKRVSDLAATDEAVLYSMGDTVVCLDRADGGVRWRHTVGNRAKFAAVVDGAVYVETEAGVHRLG</sequence>
<feature type="domain" description="Pyrrolo-quinoline quinone repeat" evidence="1">
    <location>
        <begin position="66"/>
        <end position="195"/>
    </location>
</feature>
<dbReference type="RefSeq" id="WP_279530377.1">
    <property type="nucleotide sequence ID" value="NZ_CP122314.1"/>
</dbReference>
<accession>A0ABD5ZA60</accession>
<keyword evidence="3" id="KW-1185">Reference proteome</keyword>
<dbReference type="PANTHER" id="PTHR34512:SF30">
    <property type="entry name" value="OUTER MEMBRANE PROTEIN ASSEMBLY FACTOR BAMB"/>
    <property type="match status" value="1"/>
</dbReference>
<dbReference type="PANTHER" id="PTHR34512">
    <property type="entry name" value="CELL SURFACE PROTEIN"/>
    <property type="match status" value="1"/>
</dbReference>
<dbReference type="InterPro" id="IPR002372">
    <property type="entry name" value="PQQ_rpt_dom"/>
</dbReference>
<dbReference type="Pfam" id="PF13360">
    <property type="entry name" value="PQQ_2"/>
    <property type="match status" value="2"/>
</dbReference>
<feature type="domain" description="Pyrrolo-quinoline quinone repeat" evidence="1">
    <location>
        <begin position="346"/>
        <end position="413"/>
    </location>
</feature>
<evidence type="ECO:0000313" key="2">
    <source>
        <dbReference type="EMBL" id="MFC7201822.1"/>
    </source>
</evidence>
<name>A0ABD5ZA60_9EURY</name>
<reference evidence="2 3" key="1">
    <citation type="journal article" date="2019" name="Int. J. Syst. Evol. Microbiol.">
        <title>The Global Catalogue of Microorganisms (GCM) 10K type strain sequencing project: providing services to taxonomists for standard genome sequencing and annotation.</title>
        <authorList>
            <consortium name="The Broad Institute Genomics Platform"/>
            <consortium name="The Broad Institute Genome Sequencing Center for Infectious Disease"/>
            <person name="Wu L."/>
            <person name="Ma J."/>
        </authorList>
    </citation>
    <scope>NUCLEOTIDE SEQUENCE [LARGE SCALE GENOMIC DNA]</scope>
    <source>
        <strain evidence="2 3">XZGYJ-43</strain>
    </source>
</reference>
<comment type="caution">
    <text evidence="2">The sequence shown here is derived from an EMBL/GenBank/DDBJ whole genome shotgun (WGS) entry which is preliminary data.</text>
</comment>
<dbReference type="Proteomes" id="UP001596447">
    <property type="component" value="Unassembled WGS sequence"/>
</dbReference>
<evidence type="ECO:0000313" key="3">
    <source>
        <dbReference type="Proteomes" id="UP001596447"/>
    </source>
</evidence>